<sequence length="196" mass="22296">MKSIKLWSVLSLGILLTLGVNRANALPGDTVEMVTSWIAAHPTLRPGIGDGLLVKKSNTGAERFTFQATFLPPGNLGFPTDRRYIRSERISFYDTINGVTPQRLEESLRVIYGPAIYQDYQRSRLVYDYPTSETIDVARRQNRPLIIAQQGKLLLGERFAYWLEVTQTDSGKAYNGQVIIFLREDLDKLETELRDR</sequence>
<keyword evidence="3" id="KW-1185">Reference proteome</keyword>
<dbReference type="Proteomes" id="UP001204953">
    <property type="component" value="Unassembled WGS sequence"/>
</dbReference>
<dbReference type="AlphaFoldDB" id="A0AAE3KVB1"/>
<evidence type="ECO:0000313" key="2">
    <source>
        <dbReference type="EMBL" id="MCP2732407.1"/>
    </source>
</evidence>
<feature type="signal peptide" evidence="1">
    <location>
        <begin position="1"/>
        <end position="25"/>
    </location>
</feature>
<name>A0AAE3KVB1_9CYAN</name>
<proteinExistence type="predicted"/>
<gene>
    <name evidence="2" type="ORF">NJ959_28655</name>
</gene>
<dbReference type="EMBL" id="JAMZMM010000589">
    <property type="protein sequence ID" value="MCP2732407.1"/>
    <property type="molecule type" value="Genomic_DNA"/>
</dbReference>
<feature type="chain" id="PRO_5042094083" description="Chalcone isomerase domain-containing protein" evidence="1">
    <location>
        <begin position="26"/>
        <end position="196"/>
    </location>
</feature>
<organism evidence="2 3">
    <name type="scientific">Limnofasciculus baicalensis BBK-W-15</name>
    <dbReference type="NCBI Taxonomy" id="2699891"/>
    <lineage>
        <taxon>Bacteria</taxon>
        <taxon>Bacillati</taxon>
        <taxon>Cyanobacteriota</taxon>
        <taxon>Cyanophyceae</taxon>
        <taxon>Coleofasciculales</taxon>
        <taxon>Coleofasciculaceae</taxon>
        <taxon>Limnofasciculus</taxon>
        <taxon>Limnofasciculus baicalensis</taxon>
    </lineage>
</organism>
<evidence type="ECO:0008006" key="4">
    <source>
        <dbReference type="Google" id="ProtNLM"/>
    </source>
</evidence>
<reference evidence="2" key="1">
    <citation type="submission" date="2022-06" db="EMBL/GenBank/DDBJ databases">
        <title>New cyanobacteria of genus Symplocastrum in benthos of Lake Baikal.</title>
        <authorList>
            <person name="Sorokovikova E."/>
            <person name="Tikhonova I."/>
            <person name="Krasnopeev A."/>
            <person name="Evseev P."/>
            <person name="Gladkikh A."/>
            <person name="Belykh O."/>
        </authorList>
    </citation>
    <scope>NUCLEOTIDE SEQUENCE</scope>
    <source>
        <strain evidence="2">BBK-W-15</strain>
    </source>
</reference>
<accession>A0AAE3KVB1</accession>
<protein>
    <recommendedName>
        <fullName evidence="4">Chalcone isomerase domain-containing protein</fullName>
    </recommendedName>
</protein>
<evidence type="ECO:0000256" key="1">
    <source>
        <dbReference type="SAM" id="SignalP"/>
    </source>
</evidence>
<dbReference type="RefSeq" id="WP_254015121.1">
    <property type="nucleotide sequence ID" value="NZ_JAMZMM010000589.1"/>
</dbReference>
<keyword evidence="1" id="KW-0732">Signal</keyword>
<evidence type="ECO:0000313" key="3">
    <source>
        <dbReference type="Proteomes" id="UP001204953"/>
    </source>
</evidence>
<comment type="caution">
    <text evidence="2">The sequence shown here is derived from an EMBL/GenBank/DDBJ whole genome shotgun (WGS) entry which is preliminary data.</text>
</comment>